<dbReference type="Proteomes" id="UP000602510">
    <property type="component" value="Unassembled WGS sequence"/>
</dbReference>
<proteinExistence type="predicted"/>
<dbReference type="EMBL" id="WSZM01000681">
    <property type="protein sequence ID" value="KAF4030442.1"/>
    <property type="molecule type" value="Genomic_DNA"/>
</dbReference>
<keyword evidence="2" id="KW-1185">Reference proteome</keyword>
<name>A0A833W6C0_PHYIN</name>
<gene>
    <name evidence="1" type="ORF">GN244_ATG17781</name>
</gene>
<organism evidence="1 2">
    <name type="scientific">Phytophthora infestans</name>
    <name type="common">Potato late blight agent</name>
    <name type="synonym">Botrytis infestans</name>
    <dbReference type="NCBI Taxonomy" id="4787"/>
    <lineage>
        <taxon>Eukaryota</taxon>
        <taxon>Sar</taxon>
        <taxon>Stramenopiles</taxon>
        <taxon>Oomycota</taxon>
        <taxon>Peronosporomycetes</taxon>
        <taxon>Peronosporales</taxon>
        <taxon>Peronosporaceae</taxon>
        <taxon>Phytophthora</taxon>
    </lineage>
</organism>
<protein>
    <submittedName>
        <fullName evidence="1">Uncharacterized protein</fullName>
    </submittedName>
</protein>
<reference evidence="1" key="1">
    <citation type="submission" date="2020-04" db="EMBL/GenBank/DDBJ databases">
        <title>Hybrid Assembly of Korean Phytophthora infestans isolates.</title>
        <authorList>
            <person name="Prokchorchik M."/>
            <person name="Lee Y."/>
            <person name="Seo J."/>
            <person name="Cho J.-H."/>
            <person name="Park Y.-E."/>
            <person name="Jang D.-C."/>
            <person name="Im J.-S."/>
            <person name="Choi J.-G."/>
            <person name="Park H.-J."/>
            <person name="Lee G.-B."/>
            <person name="Lee Y.-G."/>
            <person name="Hong S.-Y."/>
            <person name="Cho K."/>
            <person name="Sohn K.H."/>
        </authorList>
    </citation>
    <scope>NUCLEOTIDE SEQUENCE</scope>
    <source>
        <strain evidence="1">KR_1_A1</strain>
    </source>
</reference>
<evidence type="ECO:0000313" key="2">
    <source>
        <dbReference type="Proteomes" id="UP000602510"/>
    </source>
</evidence>
<evidence type="ECO:0000313" key="1">
    <source>
        <dbReference type="EMBL" id="KAF4030442.1"/>
    </source>
</evidence>
<sequence>MASGVYGGCVGNIQIIRDLTPFVAKLMDDRALQPTNYASFLLSLCLVGAVVYRSLEGYSPATVEAALESDQTNGTQMSGSMATVGHEFLERTSTASDLPSLQGNSFTRLAQSLSIYNFAFMMTLNLLPLFVQLLKSNGGSSNTRRGGAIRNPTTFVTAPRSWLLVLK</sequence>
<comment type="caution">
    <text evidence="1">The sequence shown here is derived from an EMBL/GenBank/DDBJ whole genome shotgun (WGS) entry which is preliminary data.</text>
</comment>
<dbReference type="AlphaFoldDB" id="A0A833W6C0"/>
<accession>A0A833W6C0</accession>